<reference evidence="2" key="1">
    <citation type="journal article" date="2011" name="Nature">
        <title>Genome sequence and analysis of the tuber crop potato.</title>
        <authorList>
            <consortium name="The Potato Genome Sequencing Consortium"/>
        </authorList>
    </citation>
    <scope>NUCLEOTIDE SEQUENCE [LARGE SCALE GENOMIC DNA]</scope>
    <source>
        <strain evidence="2">cv. DM1-3 516 R44</strain>
    </source>
</reference>
<keyword evidence="2" id="KW-1185">Reference proteome</keyword>
<dbReference type="Gramene" id="PGSC0003DMT400088516">
    <property type="protein sequence ID" value="PGSC0003DMT400088516"/>
    <property type="gene ID" value="PGSC0003DMG400038087"/>
</dbReference>
<evidence type="ECO:0000313" key="2">
    <source>
        <dbReference type="Proteomes" id="UP000011115"/>
    </source>
</evidence>
<dbReference type="PaxDb" id="4113-PGSC0003DMT400088516"/>
<dbReference type="Proteomes" id="UP000011115">
    <property type="component" value="Unassembled WGS sequence"/>
</dbReference>
<organism evidence="1 2">
    <name type="scientific">Solanum tuberosum</name>
    <name type="common">Potato</name>
    <dbReference type="NCBI Taxonomy" id="4113"/>
    <lineage>
        <taxon>Eukaryota</taxon>
        <taxon>Viridiplantae</taxon>
        <taxon>Streptophyta</taxon>
        <taxon>Embryophyta</taxon>
        <taxon>Tracheophyta</taxon>
        <taxon>Spermatophyta</taxon>
        <taxon>Magnoliopsida</taxon>
        <taxon>eudicotyledons</taxon>
        <taxon>Gunneridae</taxon>
        <taxon>Pentapetalae</taxon>
        <taxon>asterids</taxon>
        <taxon>lamiids</taxon>
        <taxon>Solanales</taxon>
        <taxon>Solanaceae</taxon>
        <taxon>Solanoideae</taxon>
        <taxon>Solaneae</taxon>
        <taxon>Solanum</taxon>
    </lineage>
</organism>
<proteinExistence type="predicted"/>
<dbReference type="AlphaFoldDB" id="M1DG51"/>
<dbReference type="InParanoid" id="M1DG51"/>
<name>M1DG51_SOLTU</name>
<reference evidence="1" key="2">
    <citation type="submission" date="2015-06" db="UniProtKB">
        <authorList>
            <consortium name="EnsemblPlants"/>
        </authorList>
    </citation>
    <scope>IDENTIFICATION</scope>
    <source>
        <strain evidence="1">DM1-3 516 R44</strain>
    </source>
</reference>
<dbReference type="EnsemblPlants" id="PGSC0003DMT400088516">
    <property type="protein sequence ID" value="PGSC0003DMT400088516"/>
    <property type="gene ID" value="PGSC0003DMG400038087"/>
</dbReference>
<sequence length="123" mass="14270">MKILEFHVFGVRDKAWTLLSRKEQGNYWRVADLVRDLDIVRHLDIQINWKSYKIQRGLRGSIREVGLKIDSVTFGEKHEVAESLLDRPLSAPLNSFCTITLGELILARQKLLAIRRKTLCIVK</sequence>
<evidence type="ECO:0000313" key="1">
    <source>
        <dbReference type="EnsemblPlants" id="PGSC0003DMT400088516"/>
    </source>
</evidence>
<protein>
    <submittedName>
        <fullName evidence="1">Uncharacterized protein</fullName>
    </submittedName>
</protein>
<accession>M1DG51</accession>
<dbReference type="HOGENOM" id="CLU_2019335_0_0_1"/>